<reference evidence="14" key="1">
    <citation type="submission" date="2018-05" db="EMBL/GenBank/DDBJ databases">
        <authorList>
            <person name="Lanie J.A."/>
            <person name="Ng W.-L."/>
            <person name="Kazmierczak K.M."/>
            <person name="Andrzejewski T.M."/>
            <person name="Davidsen T.M."/>
            <person name="Wayne K.J."/>
            <person name="Tettelin H."/>
            <person name="Glass J.I."/>
            <person name="Rusch D."/>
            <person name="Podicherti R."/>
            <person name="Tsui H.-C.T."/>
            <person name="Winkler M.E."/>
        </authorList>
    </citation>
    <scope>NUCLEOTIDE SEQUENCE</scope>
</reference>
<dbReference type="AlphaFoldDB" id="A0A381TD29"/>
<name>A0A381TD29_9ZZZZ</name>
<evidence type="ECO:0000256" key="4">
    <source>
        <dbReference type="ARBA" id="ARBA00012448"/>
    </source>
</evidence>
<dbReference type="Gene3D" id="3.40.710.10">
    <property type="entry name" value="DD-peptidase/beta-lactamase superfamily"/>
    <property type="match status" value="1"/>
</dbReference>
<evidence type="ECO:0000256" key="3">
    <source>
        <dbReference type="ARBA" id="ARBA00007164"/>
    </source>
</evidence>
<dbReference type="InterPro" id="IPR015956">
    <property type="entry name" value="Peniciliin-bd_prot_C_sf"/>
</dbReference>
<dbReference type="SUPFAM" id="SSF69189">
    <property type="entry name" value="Penicillin-binding protein associated domain"/>
    <property type="match status" value="1"/>
</dbReference>
<dbReference type="InterPro" id="IPR012907">
    <property type="entry name" value="Peptidase_S11_C"/>
</dbReference>
<keyword evidence="10" id="KW-0573">Peptidoglycan synthesis</keyword>
<keyword evidence="9" id="KW-0133">Cell shape</keyword>
<accession>A0A381TD29</accession>
<dbReference type="PRINTS" id="PR00725">
    <property type="entry name" value="DADACBPTASE1"/>
</dbReference>
<dbReference type="EC" id="3.4.16.4" evidence="4"/>
<keyword evidence="8" id="KW-0378">Hydrolase</keyword>
<keyword evidence="11" id="KW-0961">Cell wall biogenesis/degradation</keyword>
<dbReference type="Pfam" id="PF00768">
    <property type="entry name" value="Peptidase_S11"/>
    <property type="match status" value="1"/>
</dbReference>
<dbReference type="InterPro" id="IPR012338">
    <property type="entry name" value="Beta-lactam/transpept-like"/>
</dbReference>
<comment type="function">
    <text evidence="1">Removes C-terminal D-alanyl residues from sugar-peptide cell wall precursors.</text>
</comment>
<dbReference type="GO" id="GO:0008360">
    <property type="term" value="P:regulation of cell shape"/>
    <property type="evidence" value="ECO:0007669"/>
    <property type="project" value="UniProtKB-KW"/>
</dbReference>
<evidence type="ECO:0000256" key="12">
    <source>
        <dbReference type="ARBA" id="ARBA00034000"/>
    </source>
</evidence>
<evidence type="ECO:0000256" key="10">
    <source>
        <dbReference type="ARBA" id="ARBA00022984"/>
    </source>
</evidence>
<protein>
    <recommendedName>
        <fullName evidence="4">serine-type D-Ala-D-Ala carboxypeptidase</fullName>
        <ecNumber evidence="4">3.4.16.4</ecNumber>
    </recommendedName>
</protein>
<dbReference type="InterPro" id="IPR001967">
    <property type="entry name" value="Peptidase_S11_N"/>
</dbReference>
<comment type="similarity">
    <text evidence="3">Belongs to the peptidase S11 family.</text>
</comment>
<dbReference type="Pfam" id="PF07943">
    <property type="entry name" value="PBP5_C"/>
    <property type="match status" value="1"/>
</dbReference>
<evidence type="ECO:0000256" key="11">
    <source>
        <dbReference type="ARBA" id="ARBA00023316"/>
    </source>
</evidence>
<dbReference type="UniPathway" id="UPA00219"/>
<keyword evidence="6" id="KW-0645">Protease</keyword>
<organism evidence="14">
    <name type="scientific">marine metagenome</name>
    <dbReference type="NCBI Taxonomy" id="408172"/>
    <lineage>
        <taxon>unclassified sequences</taxon>
        <taxon>metagenomes</taxon>
        <taxon>ecological metagenomes</taxon>
    </lineage>
</organism>
<keyword evidence="5" id="KW-0121">Carboxypeptidase</keyword>
<feature type="non-terminal residue" evidence="14">
    <location>
        <position position="355"/>
    </location>
</feature>
<comment type="catalytic activity">
    <reaction evidence="12">
        <text>Preferential cleavage: (Ac)2-L-Lys-D-Ala-|-D-Ala. Also transpeptidation of peptidyl-alanyl moieties that are N-acyl substituents of D-alanine.</text>
        <dbReference type="EC" id="3.4.16.4"/>
    </reaction>
</comment>
<dbReference type="GO" id="GO:0009252">
    <property type="term" value="P:peptidoglycan biosynthetic process"/>
    <property type="evidence" value="ECO:0007669"/>
    <property type="project" value="UniProtKB-UniPathway"/>
</dbReference>
<dbReference type="PANTHER" id="PTHR21581:SF6">
    <property type="entry name" value="TRAFFICKING PROTEIN PARTICLE COMPLEX SUBUNIT 12"/>
    <property type="match status" value="1"/>
</dbReference>
<dbReference type="SUPFAM" id="SSF56601">
    <property type="entry name" value="beta-lactamase/transpeptidase-like"/>
    <property type="match status" value="1"/>
</dbReference>
<gene>
    <name evidence="14" type="ORF">METZ01_LOCUS66342</name>
</gene>
<evidence type="ECO:0000259" key="13">
    <source>
        <dbReference type="SMART" id="SM00936"/>
    </source>
</evidence>
<evidence type="ECO:0000256" key="8">
    <source>
        <dbReference type="ARBA" id="ARBA00022801"/>
    </source>
</evidence>
<keyword evidence="7" id="KW-0732">Signal</keyword>
<evidence type="ECO:0000256" key="7">
    <source>
        <dbReference type="ARBA" id="ARBA00022729"/>
    </source>
</evidence>
<dbReference type="InterPro" id="IPR037167">
    <property type="entry name" value="Peptidase_S11_C_sf"/>
</dbReference>
<sequence length="355" mass="38761">MKEKVALRLIIFLCWIIPLTASAYESELPPAMQSSMPPPNLKAVSWVLMNPDTGVMIAAENPDEKMEPASLSKLLTAYIIFREIRRGNLSPEEEVVISENAWRTGGSRMFIEPGERISVENLLLGMIVQSGNDAAVALAEHVAGSEESFSGLLNQVAAELGLRNSHFVNSTGWPHPEHFSSARDISLITSAIIREFPDMYGYYSIREFTWNNITQHNRNPLLGRDESIDGVKTGHTEAAGYCLVGSAKRDGFRIVATVMGTESARYRADAVYSLLKYGFAAYEMHRVYRSGAAVVNAVPVYKGDRSSVAVGVSQDVQLILPKGAGAGLEASVTVNEPLIAPFDQQKQVGNLMLGL</sequence>
<dbReference type="GO" id="GO:0006508">
    <property type="term" value="P:proteolysis"/>
    <property type="evidence" value="ECO:0007669"/>
    <property type="project" value="UniProtKB-KW"/>
</dbReference>
<dbReference type="SMART" id="SM00936">
    <property type="entry name" value="PBP5_C"/>
    <property type="match status" value="1"/>
</dbReference>
<proteinExistence type="inferred from homology"/>
<evidence type="ECO:0000256" key="5">
    <source>
        <dbReference type="ARBA" id="ARBA00022645"/>
    </source>
</evidence>
<dbReference type="GO" id="GO:0009002">
    <property type="term" value="F:serine-type D-Ala-D-Ala carboxypeptidase activity"/>
    <property type="evidence" value="ECO:0007669"/>
    <property type="project" value="UniProtKB-EC"/>
</dbReference>
<evidence type="ECO:0000256" key="2">
    <source>
        <dbReference type="ARBA" id="ARBA00004752"/>
    </source>
</evidence>
<evidence type="ECO:0000256" key="9">
    <source>
        <dbReference type="ARBA" id="ARBA00022960"/>
    </source>
</evidence>
<comment type="pathway">
    <text evidence="2">Cell wall biogenesis; peptidoglycan biosynthesis.</text>
</comment>
<dbReference type="GO" id="GO:0071555">
    <property type="term" value="P:cell wall organization"/>
    <property type="evidence" value="ECO:0007669"/>
    <property type="project" value="UniProtKB-KW"/>
</dbReference>
<dbReference type="Gene3D" id="2.60.410.10">
    <property type="entry name" value="D-Ala-D-Ala carboxypeptidase, C-terminal domain"/>
    <property type="match status" value="1"/>
</dbReference>
<dbReference type="InterPro" id="IPR018044">
    <property type="entry name" value="Peptidase_S11"/>
</dbReference>
<evidence type="ECO:0000256" key="6">
    <source>
        <dbReference type="ARBA" id="ARBA00022670"/>
    </source>
</evidence>
<evidence type="ECO:0000313" key="14">
    <source>
        <dbReference type="EMBL" id="SVA13488.1"/>
    </source>
</evidence>
<feature type="domain" description="Peptidase S11 D-Ala-D-Ala carboxypeptidase A C-terminal" evidence="13">
    <location>
        <begin position="282"/>
        <end position="355"/>
    </location>
</feature>
<dbReference type="PANTHER" id="PTHR21581">
    <property type="entry name" value="D-ALANYL-D-ALANINE CARBOXYPEPTIDASE"/>
    <property type="match status" value="1"/>
</dbReference>
<dbReference type="EMBL" id="UINC01004325">
    <property type="protein sequence ID" value="SVA13488.1"/>
    <property type="molecule type" value="Genomic_DNA"/>
</dbReference>
<evidence type="ECO:0000256" key="1">
    <source>
        <dbReference type="ARBA" id="ARBA00003217"/>
    </source>
</evidence>